<dbReference type="Proteomes" id="UP000800039">
    <property type="component" value="Unassembled WGS sequence"/>
</dbReference>
<evidence type="ECO:0000313" key="2">
    <source>
        <dbReference type="Proteomes" id="UP000800039"/>
    </source>
</evidence>
<reference evidence="1" key="1">
    <citation type="submission" date="2020-01" db="EMBL/GenBank/DDBJ databases">
        <authorList>
            <consortium name="DOE Joint Genome Institute"/>
            <person name="Haridas S."/>
            <person name="Albert R."/>
            <person name="Binder M."/>
            <person name="Bloem J."/>
            <person name="Labutti K."/>
            <person name="Salamov A."/>
            <person name="Andreopoulos B."/>
            <person name="Baker S.E."/>
            <person name="Barry K."/>
            <person name="Bills G."/>
            <person name="Bluhm B.H."/>
            <person name="Cannon C."/>
            <person name="Castanera R."/>
            <person name="Culley D.E."/>
            <person name="Daum C."/>
            <person name="Ezra D."/>
            <person name="Gonzalez J.B."/>
            <person name="Henrissat B."/>
            <person name="Kuo A."/>
            <person name="Liang C."/>
            <person name="Lipzen A."/>
            <person name="Lutzoni F."/>
            <person name="Magnuson J."/>
            <person name="Mondo S."/>
            <person name="Nolan M."/>
            <person name="Ohm R."/>
            <person name="Pangilinan J."/>
            <person name="Park H.-J."/>
            <person name="Ramirez L."/>
            <person name="Alfaro M."/>
            <person name="Sun H."/>
            <person name="Tritt A."/>
            <person name="Yoshinaga Y."/>
            <person name="Zwiers L.-H."/>
            <person name="Turgeon B.G."/>
            <person name="Goodwin S.B."/>
            <person name="Spatafora J.W."/>
            <person name="Crous P.W."/>
            <person name="Grigoriev I.V."/>
        </authorList>
    </citation>
    <scope>NUCLEOTIDE SEQUENCE</scope>
    <source>
        <strain evidence="1">CBS 394.84</strain>
    </source>
</reference>
<proteinExistence type="predicted"/>
<evidence type="ECO:0000313" key="1">
    <source>
        <dbReference type="EMBL" id="KAF1851052.1"/>
    </source>
</evidence>
<accession>A0A9P4GTI4</accession>
<dbReference type="OrthoDB" id="4776365at2759"/>
<sequence>MKRASYSSSPKVLLNRSAPAPLCKITIVYLANRFQASPQIHQEHVSRTAGFFNNATSGVVAEWLSRKTRNLVPSGASVRIWPTSMKW</sequence>
<protein>
    <submittedName>
        <fullName evidence="1">Uncharacterized protein</fullName>
    </submittedName>
</protein>
<gene>
    <name evidence="1" type="ORF">K460DRAFT_361799</name>
</gene>
<dbReference type="AlphaFoldDB" id="A0A9P4GTI4"/>
<dbReference type="EMBL" id="ML976614">
    <property type="protein sequence ID" value="KAF1851052.1"/>
    <property type="molecule type" value="Genomic_DNA"/>
</dbReference>
<name>A0A9P4GTI4_9PLEO</name>
<keyword evidence="2" id="KW-1185">Reference proteome</keyword>
<dbReference type="RefSeq" id="XP_040793615.1">
    <property type="nucleotide sequence ID" value="XM_040932526.1"/>
</dbReference>
<comment type="caution">
    <text evidence="1">The sequence shown here is derived from an EMBL/GenBank/DDBJ whole genome shotgun (WGS) entry which is preliminary data.</text>
</comment>
<organism evidence="1 2">
    <name type="scientific">Cucurbitaria berberidis CBS 394.84</name>
    <dbReference type="NCBI Taxonomy" id="1168544"/>
    <lineage>
        <taxon>Eukaryota</taxon>
        <taxon>Fungi</taxon>
        <taxon>Dikarya</taxon>
        <taxon>Ascomycota</taxon>
        <taxon>Pezizomycotina</taxon>
        <taxon>Dothideomycetes</taxon>
        <taxon>Pleosporomycetidae</taxon>
        <taxon>Pleosporales</taxon>
        <taxon>Pleosporineae</taxon>
        <taxon>Cucurbitariaceae</taxon>
        <taxon>Cucurbitaria</taxon>
    </lineage>
</organism>
<dbReference type="GeneID" id="63849777"/>